<comment type="caution">
    <text evidence="1">The sequence shown here is derived from an EMBL/GenBank/DDBJ whole genome shotgun (WGS) entry which is preliminary data.</text>
</comment>
<dbReference type="RefSeq" id="WP_343844266.1">
    <property type="nucleotide sequence ID" value="NZ_BAAAEI010000007.1"/>
</dbReference>
<dbReference type="PANTHER" id="PTHR21485:SF6">
    <property type="entry name" value="N-ACYLNEURAMINATE CYTIDYLYLTRANSFERASE-RELATED"/>
    <property type="match status" value="1"/>
</dbReference>
<dbReference type="Gene3D" id="3.90.550.10">
    <property type="entry name" value="Spore Coat Polysaccharide Biosynthesis Protein SpsA, Chain A"/>
    <property type="match status" value="1"/>
</dbReference>
<protein>
    <submittedName>
        <fullName evidence="1">Acylneuraminate cytidylyltransferase family protein</fullName>
    </submittedName>
</protein>
<accession>A0ABN0X2W3</accession>
<dbReference type="PANTHER" id="PTHR21485">
    <property type="entry name" value="HAD SUPERFAMILY MEMBERS CMAS AND KDSC"/>
    <property type="match status" value="1"/>
</dbReference>
<dbReference type="Proteomes" id="UP001501757">
    <property type="component" value="Unassembled WGS sequence"/>
</dbReference>
<evidence type="ECO:0000313" key="2">
    <source>
        <dbReference type="Proteomes" id="UP001501757"/>
    </source>
</evidence>
<dbReference type="EMBL" id="BAAAEI010000007">
    <property type="protein sequence ID" value="GAA0353707.1"/>
    <property type="molecule type" value="Genomic_DNA"/>
</dbReference>
<keyword evidence="2" id="KW-1185">Reference proteome</keyword>
<reference evidence="1 2" key="1">
    <citation type="journal article" date="2019" name="Int. J. Syst. Evol. Microbiol.">
        <title>The Global Catalogue of Microorganisms (GCM) 10K type strain sequencing project: providing services to taxonomists for standard genome sequencing and annotation.</title>
        <authorList>
            <consortium name="The Broad Institute Genomics Platform"/>
            <consortium name="The Broad Institute Genome Sequencing Center for Infectious Disease"/>
            <person name="Wu L."/>
            <person name="Ma J."/>
        </authorList>
    </citation>
    <scope>NUCLEOTIDE SEQUENCE [LARGE SCALE GENOMIC DNA]</scope>
    <source>
        <strain evidence="1 2">JCM 13378</strain>
    </source>
</reference>
<organism evidence="1 2">
    <name type="scientific">Bowmanella denitrificans</name>
    <dbReference type="NCBI Taxonomy" id="366582"/>
    <lineage>
        <taxon>Bacteria</taxon>
        <taxon>Pseudomonadati</taxon>
        <taxon>Pseudomonadota</taxon>
        <taxon>Gammaproteobacteria</taxon>
        <taxon>Alteromonadales</taxon>
        <taxon>Alteromonadaceae</taxon>
        <taxon>Bowmanella</taxon>
    </lineage>
</organism>
<dbReference type="SUPFAM" id="SSF53448">
    <property type="entry name" value="Nucleotide-diphospho-sugar transferases"/>
    <property type="match status" value="1"/>
</dbReference>
<keyword evidence="1" id="KW-0548">Nucleotidyltransferase</keyword>
<dbReference type="InterPro" id="IPR029044">
    <property type="entry name" value="Nucleotide-diphossugar_trans"/>
</dbReference>
<keyword evidence="1" id="KW-0808">Transferase</keyword>
<gene>
    <name evidence="1" type="ORF">GCM10009092_17600</name>
</gene>
<dbReference type="GO" id="GO:0016779">
    <property type="term" value="F:nucleotidyltransferase activity"/>
    <property type="evidence" value="ECO:0007669"/>
    <property type="project" value="UniProtKB-KW"/>
</dbReference>
<dbReference type="CDD" id="cd02513">
    <property type="entry name" value="CMP-NeuAc_Synthase"/>
    <property type="match status" value="1"/>
</dbReference>
<dbReference type="InterPro" id="IPR050793">
    <property type="entry name" value="CMP-NeuNAc_synthase"/>
</dbReference>
<proteinExistence type="predicted"/>
<evidence type="ECO:0000313" key="1">
    <source>
        <dbReference type="EMBL" id="GAA0353707.1"/>
    </source>
</evidence>
<dbReference type="Pfam" id="PF02348">
    <property type="entry name" value="CTP_transf_3"/>
    <property type="match status" value="1"/>
</dbReference>
<sequence length="223" mass="24918">MLALIPARGGSKGLPQKNILDFCGKPLIAHTIEAALKAKSVSEVFVSTDCEKIAGAAKNAGALVPFLRHPALATDTAKAIDVYLEFLEKLAVMRGRSVEAFMVLLPTCPLRNADDIDAAHELFLRTNADSVVSYTQEAHPVRWHKYLTADGRFENIFEDTIENRQAERTSYYPNGAIYIFKSKLLKQGKYYSDNSFCYLMPRDRSVDIDTIDDFELAEFLSSK</sequence>
<dbReference type="InterPro" id="IPR003329">
    <property type="entry name" value="Cytidylyl_trans"/>
</dbReference>
<name>A0ABN0X2W3_9ALTE</name>